<dbReference type="PANTHER" id="PTHR32092:SF5">
    <property type="entry name" value="6-PHOSPHO-BETA-GLUCOSIDASE"/>
    <property type="match status" value="1"/>
</dbReference>
<feature type="binding site" evidence="7">
    <location>
        <position position="148"/>
    </location>
    <ligand>
        <name>substrate</name>
    </ligand>
</feature>
<protein>
    <submittedName>
        <fullName evidence="12">6-phospho-beta-glucosidase</fullName>
    </submittedName>
</protein>
<dbReference type="InterPro" id="IPR019802">
    <property type="entry name" value="GlycHydrolase_4_CS"/>
</dbReference>
<dbReference type="SUPFAM" id="SSF56327">
    <property type="entry name" value="LDH C-terminal domain-like"/>
    <property type="match status" value="1"/>
</dbReference>
<dbReference type="Gene3D" id="3.40.50.720">
    <property type="entry name" value="NAD(P)-binding Rossmann-like Domain"/>
    <property type="match status" value="1"/>
</dbReference>
<comment type="caution">
    <text evidence="12">The sequence shown here is derived from an EMBL/GenBank/DDBJ whole genome shotgun (WGS) entry which is preliminary data.</text>
</comment>
<evidence type="ECO:0000256" key="8">
    <source>
        <dbReference type="PIRSR" id="PIRSR601088-3"/>
    </source>
</evidence>
<keyword evidence="3 10" id="KW-0378">Hydrolase</keyword>
<dbReference type="Pfam" id="PF02056">
    <property type="entry name" value="Glyco_hydro_4"/>
    <property type="match status" value="1"/>
</dbReference>
<keyword evidence="4 10" id="KW-0520">NAD</keyword>
<keyword evidence="6 10" id="KW-0326">Glycosidase</keyword>
<dbReference type="Proteomes" id="UP000216207">
    <property type="component" value="Unassembled WGS sequence"/>
</dbReference>
<dbReference type="RefSeq" id="WP_095326762.1">
    <property type="nucleotide sequence ID" value="NZ_NPCC01000015.1"/>
</dbReference>
<dbReference type="PANTHER" id="PTHR32092">
    <property type="entry name" value="6-PHOSPHO-BETA-GLUCOSIDASE-RELATED"/>
    <property type="match status" value="1"/>
</dbReference>
<evidence type="ECO:0000256" key="2">
    <source>
        <dbReference type="ARBA" id="ARBA00022723"/>
    </source>
</evidence>
<organism evidence="12 13">
    <name type="scientific">Shouchella clausii</name>
    <name type="common">Alkalihalobacillus clausii</name>
    <dbReference type="NCBI Taxonomy" id="79880"/>
    <lineage>
        <taxon>Bacteria</taxon>
        <taxon>Bacillati</taxon>
        <taxon>Bacillota</taxon>
        <taxon>Bacilli</taxon>
        <taxon>Bacillales</taxon>
        <taxon>Bacillaceae</taxon>
        <taxon>Shouchella</taxon>
    </lineage>
</organism>
<dbReference type="PRINTS" id="PR00732">
    <property type="entry name" value="GLHYDRLASE4"/>
</dbReference>
<dbReference type="InterPro" id="IPR036291">
    <property type="entry name" value="NAD(P)-bd_dom_sf"/>
</dbReference>
<accession>A0A268NYJ1</accession>
<feature type="binding site" evidence="8">
    <location>
        <position position="200"/>
    </location>
    <ligand>
        <name>Mn(2+)</name>
        <dbReference type="ChEBI" id="CHEBI:29035"/>
    </ligand>
</feature>
<dbReference type="CDD" id="cd05296">
    <property type="entry name" value="GH4_P_beta_glucosidase"/>
    <property type="match status" value="1"/>
</dbReference>
<comment type="cofactor">
    <cofactor evidence="10">
        <name>NAD(+)</name>
        <dbReference type="ChEBI" id="CHEBI:57540"/>
    </cofactor>
    <text evidence="10">Binds 1 NAD(+) per subunit.</text>
</comment>
<dbReference type="PROSITE" id="PS01324">
    <property type="entry name" value="GLYCOSYL_HYDROL_F4"/>
    <property type="match status" value="1"/>
</dbReference>
<keyword evidence="8" id="KW-0533">Nickel</keyword>
<feature type="binding site" evidence="8">
    <location>
        <position position="170"/>
    </location>
    <ligand>
        <name>Mn(2+)</name>
        <dbReference type="ChEBI" id="CHEBI:29035"/>
    </ligand>
</feature>
<evidence type="ECO:0000256" key="3">
    <source>
        <dbReference type="ARBA" id="ARBA00022801"/>
    </source>
</evidence>
<dbReference type="Gene3D" id="3.90.110.10">
    <property type="entry name" value="Lactate dehydrogenase/glycoside hydrolase, family 4, C-terminal"/>
    <property type="match status" value="1"/>
</dbReference>
<dbReference type="InterPro" id="IPR001088">
    <property type="entry name" value="Glyco_hydro_4"/>
</dbReference>
<proteinExistence type="inferred from homology"/>
<evidence type="ECO:0000256" key="4">
    <source>
        <dbReference type="ARBA" id="ARBA00023027"/>
    </source>
</evidence>
<dbReference type="SUPFAM" id="SSF51735">
    <property type="entry name" value="NAD(P)-binding Rossmann-fold domains"/>
    <property type="match status" value="1"/>
</dbReference>
<keyword evidence="8" id="KW-0170">Cobalt</keyword>
<dbReference type="EMBL" id="NPCC01000015">
    <property type="protein sequence ID" value="PAE88556.1"/>
    <property type="molecule type" value="Genomic_DNA"/>
</dbReference>
<evidence type="ECO:0000313" key="13">
    <source>
        <dbReference type="Proteomes" id="UP000216207"/>
    </source>
</evidence>
<keyword evidence="8" id="KW-0408">Iron</keyword>
<feature type="domain" description="Glycosyl hydrolase family 4 C-terminal" evidence="11">
    <location>
        <begin position="195"/>
        <end position="410"/>
    </location>
</feature>
<keyword evidence="2 8" id="KW-0479">Metal-binding</keyword>
<evidence type="ECO:0000256" key="6">
    <source>
        <dbReference type="ARBA" id="ARBA00023295"/>
    </source>
</evidence>
<dbReference type="GO" id="GO:0004553">
    <property type="term" value="F:hydrolase activity, hydrolyzing O-glycosyl compounds"/>
    <property type="evidence" value="ECO:0007669"/>
    <property type="project" value="InterPro"/>
</dbReference>
<dbReference type="GO" id="GO:0005975">
    <property type="term" value="P:carbohydrate metabolic process"/>
    <property type="evidence" value="ECO:0007669"/>
    <property type="project" value="InterPro"/>
</dbReference>
<dbReference type="GO" id="GO:0046872">
    <property type="term" value="F:metal ion binding"/>
    <property type="evidence" value="ECO:0007669"/>
    <property type="project" value="UniProtKB-KW"/>
</dbReference>
<reference evidence="12 13" key="1">
    <citation type="submission" date="2017-07" db="EMBL/GenBank/DDBJ databases">
        <title>Isolation and whole genome analysis of endospore-forming bacteria from heroin.</title>
        <authorList>
            <person name="Kalinowski J."/>
            <person name="Ahrens B."/>
            <person name="Al-Dilaimi A."/>
            <person name="Winkler A."/>
            <person name="Wibberg D."/>
            <person name="Schleenbecker U."/>
            <person name="Ruckert C."/>
            <person name="Wolfel R."/>
            <person name="Grass G."/>
        </authorList>
    </citation>
    <scope>NUCLEOTIDE SEQUENCE [LARGE SCALE GENOMIC DNA]</scope>
    <source>
        <strain evidence="12 13">7539</strain>
    </source>
</reference>
<sequence>MSLKVVIIGGGSSYTPEIIEGFIERYERVPISEIVLVDIEAGAKKLAIVEALSKRMIEKSGYPIHVRSSFNRQHALENADFVTTQIRVGGLEAREKDERIPLEHGLVGQETNGAGGIFKAFRTIPVLLEIADDIHRICPQAWMINFTNPAGIVTEALLHHSLHKKVIGVCNIPFNMKTGIAEMFSCPVEQVEIEFIGMNHFVFGKRVFIRGEDRTNEALAKLTADNVHYSPANIVSLGWSKEFVRALQLLPNPYHMYYFQTEEVLKRDLAAFKEHGTRAQIVKQVEESLFVTYENPALAEKPKELEQRGGAYYSEAACNLVESLYTNKQDIQTVNTRNNGSIRDLPDDAVVEINAVITKEGPRPLAVGNIPLQVKGIISQMKAFEQLVIKAALSGDYDDAYNALVMNPLVADEKKATAILDKLLEAHKDHLPQFYRKGVVSQ</sequence>
<dbReference type="InterPro" id="IPR022616">
    <property type="entry name" value="Glyco_hydro_4_C"/>
</dbReference>
<comment type="similarity">
    <text evidence="1 10">Belongs to the glycosyl hydrolase 4 family.</text>
</comment>
<gene>
    <name evidence="12" type="ORF">CHH72_13020</name>
</gene>
<dbReference type="AlphaFoldDB" id="A0A268NYJ1"/>
<evidence type="ECO:0000256" key="10">
    <source>
        <dbReference type="RuleBase" id="RU361152"/>
    </source>
</evidence>
<feature type="site" description="Increases basicity of active site Tyr" evidence="9">
    <location>
        <position position="110"/>
    </location>
</feature>
<evidence type="ECO:0000259" key="11">
    <source>
        <dbReference type="Pfam" id="PF11975"/>
    </source>
</evidence>
<name>A0A268NYJ1_SHOCL</name>
<keyword evidence="5 8" id="KW-0464">Manganese</keyword>
<evidence type="ECO:0000256" key="9">
    <source>
        <dbReference type="PIRSR" id="PIRSR601088-4"/>
    </source>
</evidence>
<dbReference type="InterPro" id="IPR015955">
    <property type="entry name" value="Lactate_DH/Glyco_Ohase_4_C"/>
</dbReference>
<evidence type="ECO:0000256" key="7">
    <source>
        <dbReference type="PIRSR" id="PIRSR601088-2"/>
    </source>
</evidence>
<dbReference type="Pfam" id="PF11975">
    <property type="entry name" value="Glyco_hydro_4C"/>
    <property type="match status" value="1"/>
</dbReference>
<evidence type="ECO:0000256" key="5">
    <source>
        <dbReference type="ARBA" id="ARBA00023211"/>
    </source>
</evidence>
<evidence type="ECO:0000313" key="12">
    <source>
        <dbReference type="EMBL" id="PAE88556.1"/>
    </source>
</evidence>
<dbReference type="GO" id="GO:0016616">
    <property type="term" value="F:oxidoreductase activity, acting on the CH-OH group of donors, NAD or NADP as acceptor"/>
    <property type="evidence" value="ECO:0007669"/>
    <property type="project" value="InterPro"/>
</dbReference>
<feature type="binding site" evidence="7">
    <location>
        <position position="94"/>
    </location>
    <ligand>
        <name>substrate</name>
    </ligand>
</feature>
<evidence type="ECO:0000256" key="1">
    <source>
        <dbReference type="ARBA" id="ARBA00010141"/>
    </source>
</evidence>